<feature type="compositionally biased region" description="Basic residues" evidence="1">
    <location>
        <begin position="21"/>
        <end position="31"/>
    </location>
</feature>
<sequence>MPNIHTLPTSQDQQEADGTTGRRRPARRTGAKKLGGDKKPRNNEEMRERRLWGLEQRSAQAAAEAGLSTAAPMGAPEPEVEIPADEAPEPAEDEQAVGNGGAQGGDPNDDGGSSGDDGGRRGRGRGGE</sequence>
<accession>A0ABR3IY47</accession>
<proteinExistence type="predicted"/>
<reference evidence="3" key="1">
    <citation type="submission" date="2024-06" db="EMBL/GenBank/DDBJ databases">
        <title>Multi-omics analyses provide insights into the biosynthesis of the anticancer antibiotic pleurotin in Hohenbuehelia grisea.</title>
        <authorList>
            <person name="Weaver J.A."/>
            <person name="Alberti F."/>
        </authorList>
    </citation>
    <scope>NUCLEOTIDE SEQUENCE [LARGE SCALE GENOMIC DNA]</scope>
    <source>
        <strain evidence="3">T-177</strain>
    </source>
</reference>
<feature type="region of interest" description="Disordered" evidence="1">
    <location>
        <begin position="1"/>
        <end position="128"/>
    </location>
</feature>
<feature type="compositionally biased region" description="Basic and acidic residues" evidence="1">
    <location>
        <begin position="117"/>
        <end position="128"/>
    </location>
</feature>
<gene>
    <name evidence="2" type="ORF">HGRIS_010737</name>
</gene>
<evidence type="ECO:0000313" key="2">
    <source>
        <dbReference type="EMBL" id="KAL0948120.1"/>
    </source>
</evidence>
<keyword evidence="3" id="KW-1185">Reference proteome</keyword>
<dbReference type="Proteomes" id="UP001556367">
    <property type="component" value="Unassembled WGS sequence"/>
</dbReference>
<organism evidence="2 3">
    <name type="scientific">Hohenbuehelia grisea</name>
    <dbReference type="NCBI Taxonomy" id="104357"/>
    <lineage>
        <taxon>Eukaryota</taxon>
        <taxon>Fungi</taxon>
        <taxon>Dikarya</taxon>
        <taxon>Basidiomycota</taxon>
        <taxon>Agaricomycotina</taxon>
        <taxon>Agaricomycetes</taxon>
        <taxon>Agaricomycetidae</taxon>
        <taxon>Agaricales</taxon>
        <taxon>Pleurotineae</taxon>
        <taxon>Pleurotaceae</taxon>
        <taxon>Hohenbuehelia</taxon>
    </lineage>
</organism>
<protein>
    <submittedName>
        <fullName evidence="2">Uncharacterized protein</fullName>
    </submittedName>
</protein>
<feature type="compositionally biased region" description="Acidic residues" evidence="1">
    <location>
        <begin position="78"/>
        <end position="95"/>
    </location>
</feature>
<dbReference type="EMBL" id="JASNQZ010000014">
    <property type="protein sequence ID" value="KAL0948120.1"/>
    <property type="molecule type" value="Genomic_DNA"/>
</dbReference>
<evidence type="ECO:0000313" key="3">
    <source>
        <dbReference type="Proteomes" id="UP001556367"/>
    </source>
</evidence>
<name>A0ABR3IY47_9AGAR</name>
<feature type="compositionally biased region" description="Basic and acidic residues" evidence="1">
    <location>
        <begin position="34"/>
        <end position="52"/>
    </location>
</feature>
<feature type="compositionally biased region" description="Polar residues" evidence="1">
    <location>
        <begin position="1"/>
        <end position="13"/>
    </location>
</feature>
<comment type="caution">
    <text evidence="2">The sequence shown here is derived from an EMBL/GenBank/DDBJ whole genome shotgun (WGS) entry which is preliminary data.</text>
</comment>
<evidence type="ECO:0000256" key="1">
    <source>
        <dbReference type="SAM" id="MobiDB-lite"/>
    </source>
</evidence>